<organism evidence="1">
    <name type="scientific">marine sediment metagenome</name>
    <dbReference type="NCBI Taxonomy" id="412755"/>
    <lineage>
        <taxon>unclassified sequences</taxon>
        <taxon>metagenomes</taxon>
        <taxon>ecological metagenomes</taxon>
    </lineage>
</organism>
<sequence>MDDGIINIDTDRAKEFLFTSADFEKATYLWKVDDTIMISFVISKYPGKGNFGNLLKNITAKGYFIAVPTPSNRMVSILEKKGFRWAMDDGCELLTNHPKILVAHNK</sequence>
<name>A0A0F8YUA6_9ZZZZ</name>
<reference evidence="1" key="1">
    <citation type="journal article" date="2015" name="Nature">
        <title>Complex archaea that bridge the gap between prokaryotes and eukaryotes.</title>
        <authorList>
            <person name="Spang A."/>
            <person name="Saw J.H."/>
            <person name="Jorgensen S.L."/>
            <person name="Zaremba-Niedzwiedzka K."/>
            <person name="Martijn J."/>
            <person name="Lind A.E."/>
            <person name="van Eijk R."/>
            <person name="Schleper C."/>
            <person name="Guy L."/>
            <person name="Ettema T.J."/>
        </authorList>
    </citation>
    <scope>NUCLEOTIDE SEQUENCE</scope>
</reference>
<gene>
    <name evidence="1" type="ORF">LCGC14_2777310</name>
</gene>
<dbReference type="AlphaFoldDB" id="A0A0F8YUA6"/>
<dbReference type="EMBL" id="LAZR01051493">
    <property type="protein sequence ID" value="KKK85038.1"/>
    <property type="molecule type" value="Genomic_DNA"/>
</dbReference>
<evidence type="ECO:0008006" key="2">
    <source>
        <dbReference type="Google" id="ProtNLM"/>
    </source>
</evidence>
<protein>
    <recommendedName>
        <fullName evidence="2">YitH acetyltransferase (GNAT) domain-containing protein</fullName>
    </recommendedName>
</protein>
<evidence type="ECO:0000313" key="1">
    <source>
        <dbReference type="EMBL" id="KKK85038.1"/>
    </source>
</evidence>
<proteinExistence type="predicted"/>
<comment type="caution">
    <text evidence="1">The sequence shown here is derived from an EMBL/GenBank/DDBJ whole genome shotgun (WGS) entry which is preliminary data.</text>
</comment>
<accession>A0A0F8YUA6</accession>